<reference evidence="5" key="1">
    <citation type="journal article" date="2017" name="Med. Chem. Commun.">
        <title>Nonomuraea sp. ATCC 55076 harbours the largest actinomycete chromosome to date and the kistamicin biosynthetic gene cluster.</title>
        <authorList>
            <person name="Nazari B."/>
            <person name="Forneris C.C."/>
            <person name="Gibson M.I."/>
            <person name="Moon K."/>
            <person name="Schramma K.R."/>
            <person name="Seyedsayamdost M.R."/>
        </authorList>
    </citation>
    <scope>NUCLEOTIDE SEQUENCE [LARGE SCALE GENOMIC DNA]</scope>
    <source>
        <strain evidence="5">ATCC 55076</strain>
    </source>
</reference>
<keyword evidence="5" id="KW-1185">Reference proteome</keyword>
<dbReference type="STRING" id="1909395.BKM31_03300"/>
<sequence>MRDVSDVIESHRERVRAADPLVAVTDLGSVTDLGGGWFETAGAVGASATITADPAARAVHWGPPTTHSLHARAAGDDPADALGRLLDRWIAALDPEPGSGLVVSWPSRDTAPVAALARRGFAPRSVRAVRTRPAAAGEPPSPGVRQASAGDLDALCALYLELVGYEAQFGWIEVLPSTPAAARAEIEGKLARGDGWCWLAETGGEAVGMLAVHHPAHAAGPAACVNASPVAYVGSMYARPGSRGRGVGAALAAHAHAEAAAAGVGTILVDYVAPNPLSGPFWSRQGYRPLITTWGRLTPSGHGAAQRGGSAG</sequence>
<dbReference type="EMBL" id="CP017717">
    <property type="protein sequence ID" value="AQZ60660.1"/>
    <property type="molecule type" value="Genomic_DNA"/>
</dbReference>
<keyword evidence="1" id="KW-0808">Transferase</keyword>
<evidence type="ECO:0000313" key="5">
    <source>
        <dbReference type="Proteomes" id="UP000190797"/>
    </source>
</evidence>
<dbReference type="InterPro" id="IPR016181">
    <property type="entry name" value="Acyl_CoA_acyltransferase"/>
</dbReference>
<dbReference type="InterPro" id="IPR000182">
    <property type="entry name" value="GNAT_dom"/>
</dbReference>
<evidence type="ECO:0000256" key="2">
    <source>
        <dbReference type="ARBA" id="ARBA00023315"/>
    </source>
</evidence>
<feature type="domain" description="N-acetyltransferase" evidence="3">
    <location>
        <begin position="142"/>
        <end position="302"/>
    </location>
</feature>
<dbReference type="InterPro" id="IPR050832">
    <property type="entry name" value="Bact_Acetyltransf"/>
</dbReference>
<organism evidence="4 5">
    <name type="scientific">[Actinomadura] parvosata subsp. kistnae</name>
    <dbReference type="NCBI Taxonomy" id="1909395"/>
    <lineage>
        <taxon>Bacteria</taxon>
        <taxon>Bacillati</taxon>
        <taxon>Actinomycetota</taxon>
        <taxon>Actinomycetes</taxon>
        <taxon>Streptosporangiales</taxon>
        <taxon>Streptosporangiaceae</taxon>
        <taxon>Nonomuraea</taxon>
    </lineage>
</organism>
<protein>
    <recommendedName>
        <fullName evidence="3">N-acetyltransferase domain-containing protein</fullName>
    </recommendedName>
</protein>
<keyword evidence="2" id="KW-0012">Acyltransferase</keyword>
<name>A0A1U9ZRT1_9ACTN</name>
<dbReference type="AlphaFoldDB" id="A0A1U9ZRT1"/>
<evidence type="ECO:0000259" key="3">
    <source>
        <dbReference type="PROSITE" id="PS51186"/>
    </source>
</evidence>
<dbReference type="Proteomes" id="UP000190797">
    <property type="component" value="Chromosome"/>
</dbReference>
<accession>A0A1U9ZRT1</accession>
<dbReference type="GO" id="GO:0016747">
    <property type="term" value="F:acyltransferase activity, transferring groups other than amino-acyl groups"/>
    <property type="evidence" value="ECO:0007669"/>
    <property type="project" value="InterPro"/>
</dbReference>
<dbReference type="Pfam" id="PF00583">
    <property type="entry name" value="Acetyltransf_1"/>
    <property type="match status" value="1"/>
</dbReference>
<evidence type="ECO:0000256" key="1">
    <source>
        <dbReference type="ARBA" id="ARBA00022679"/>
    </source>
</evidence>
<dbReference type="PROSITE" id="PS51186">
    <property type="entry name" value="GNAT"/>
    <property type="match status" value="1"/>
</dbReference>
<proteinExistence type="predicted"/>
<dbReference type="SUPFAM" id="SSF55729">
    <property type="entry name" value="Acyl-CoA N-acyltransferases (Nat)"/>
    <property type="match status" value="1"/>
</dbReference>
<dbReference type="PANTHER" id="PTHR43877">
    <property type="entry name" value="AMINOALKYLPHOSPHONATE N-ACETYLTRANSFERASE-RELATED-RELATED"/>
    <property type="match status" value="1"/>
</dbReference>
<dbReference type="KEGG" id="noa:BKM31_03300"/>
<dbReference type="Gene3D" id="3.40.630.30">
    <property type="match status" value="1"/>
</dbReference>
<evidence type="ECO:0000313" key="4">
    <source>
        <dbReference type="EMBL" id="AQZ60660.1"/>
    </source>
</evidence>
<gene>
    <name evidence="4" type="ORF">BKM31_03300</name>
</gene>